<dbReference type="InterPro" id="IPR011335">
    <property type="entry name" value="Restrct_endonuc-II-like"/>
</dbReference>
<dbReference type="Proteomes" id="UP000217076">
    <property type="component" value="Unassembled WGS sequence"/>
</dbReference>
<gene>
    <name evidence="1" type="ORF">SAMN05421742_11333</name>
</gene>
<organism evidence="1 2">
    <name type="scientific">Roseospirillum parvum</name>
    <dbReference type="NCBI Taxonomy" id="83401"/>
    <lineage>
        <taxon>Bacteria</taxon>
        <taxon>Pseudomonadati</taxon>
        <taxon>Pseudomonadota</taxon>
        <taxon>Alphaproteobacteria</taxon>
        <taxon>Rhodospirillales</taxon>
        <taxon>Rhodospirillaceae</taxon>
        <taxon>Roseospirillum</taxon>
    </lineage>
</organism>
<evidence type="ECO:0000313" key="1">
    <source>
        <dbReference type="EMBL" id="SDH79984.1"/>
    </source>
</evidence>
<accession>A0A1G8FCS2</accession>
<evidence type="ECO:0000313" key="2">
    <source>
        <dbReference type="Proteomes" id="UP000217076"/>
    </source>
</evidence>
<dbReference type="InterPro" id="IPR011856">
    <property type="entry name" value="tRNA_endonuc-like_dom_sf"/>
</dbReference>
<protein>
    <submittedName>
        <fullName evidence="1">Uncharacterized protein</fullName>
    </submittedName>
</protein>
<dbReference type="AlphaFoldDB" id="A0A1G8FCS2"/>
<dbReference type="GO" id="GO:0003676">
    <property type="term" value="F:nucleic acid binding"/>
    <property type="evidence" value="ECO:0007669"/>
    <property type="project" value="InterPro"/>
</dbReference>
<proteinExistence type="predicted"/>
<name>A0A1G8FCS2_9PROT</name>
<dbReference type="SUPFAM" id="SSF52980">
    <property type="entry name" value="Restriction endonuclease-like"/>
    <property type="match status" value="1"/>
</dbReference>
<keyword evidence="2" id="KW-1185">Reference proteome</keyword>
<reference evidence="2" key="1">
    <citation type="submission" date="2016-10" db="EMBL/GenBank/DDBJ databases">
        <authorList>
            <person name="Varghese N."/>
            <person name="Submissions S."/>
        </authorList>
    </citation>
    <scope>NUCLEOTIDE SEQUENCE [LARGE SCALE GENOMIC DNA]</scope>
    <source>
        <strain evidence="2">930I</strain>
    </source>
</reference>
<dbReference type="EMBL" id="FNCV01000013">
    <property type="protein sequence ID" value="SDH79984.1"/>
    <property type="molecule type" value="Genomic_DNA"/>
</dbReference>
<dbReference type="Gene3D" id="3.40.1350.10">
    <property type="match status" value="1"/>
</dbReference>
<sequence length="250" mass="27780">MGSIGHLLTRRGIQLETPVRPVAGAATRAPLTKYLWRAYPRLHAFKKALANAAGGKTFRYPAPDPADRELLGQLARAEAIQWDRARNLVSCPQPWARAYLTGAWLEEFAALAARAGGADEVFFSQRVAWWASSRPADGGPRKRINEIDVIARRGGVLSFTSCKALTPIYDGADRQHIRDSMLEADYWRSHFLGGDGRAVLLVATDLIDEVRQNRPRCPGLFDVARVVEVDFLGSDLPGFEAVAEAYRRHW</sequence>